<keyword evidence="3" id="KW-1185">Reference proteome</keyword>
<reference evidence="2" key="1">
    <citation type="submission" date="2020-01" db="EMBL/GenBank/DDBJ databases">
        <authorList>
            <person name="Mishra B."/>
        </authorList>
    </citation>
    <scope>NUCLEOTIDE SEQUENCE [LARGE SCALE GENOMIC DNA]</scope>
</reference>
<evidence type="ECO:0000313" key="3">
    <source>
        <dbReference type="Proteomes" id="UP000467841"/>
    </source>
</evidence>
<dbReference type="AlphaFoldDB" id="A0A6D2K7H3"/>
<keyword evidence="1" id="KW-0812">Transmembrane</keyword>
<name>A0A6D2K7H3_9BRAS</name>
<evidence type="ECO:0000313" key="2">
    <source>
        <dbReference type="EMBL" id="CAA7048090.1"/>
    </source>
</evidence>
<sequence>MEIWNRVLTYSELGFWKKTVKEYTVKWSGTLRPLRRRKKRRKKAMRDNEEVNEEAIQVAALQPQAPLPCTCRYRSLRHYLVTCGLFGCCLPMIVDSAYSVLNTNKRHYFSRQAVPFKCFDGFSDMEATCCIFFLNKVRNIDIGVPTLENASIFTKLPWEQPDVFRECLVIV</sequence>
<accession>A0A6D2K7H3</accession>
<dbReference type="EMBL" id="CACVBM020001385">
    <property type="protein sequence ID" value="CAA7048090.1"/>
    <property type="molecule type" value="Genomic_DNA"/>
</dbReference>
<dbReference type="Proteomes" id="UP000467841">
    <property type="component" value="Unassembled WGS sequence"/>
</dbReference>
<keyword evidence="1" id="KW-1133">Transmembrane helix</keyword>
<protein>
    <submittedName>
        <fullName evidence="2">Uncharacterized protein</fullName>
    </submittedName>
</protein>
<dbReference type="OrthoDB" id="1135837at2759"/>
<feature type="transmembrane region" description="Helical" evidence="1">
    <location>
        <begin position="79"/>
        <end position="101"/>
    </location>
</feature>
<proteinExistence type="predicted"/>
<evidence type="ECO:0000256" key="1">
    <source>
        <dbReference type="SAM" id="Phobius"/>
    </source>
</evidence>
<organism evidence="2 3">
    <name type="scientific">Microthlaspi erraticum</name>
    <dbReference type="NCBI Taxonomy" id="1685480"/>
    <lineage>
        <taxon>Eukaryota</taxon>
        <taxon>Viridiplantae</taxon>
        <taxon>Streptophyta</taxon>
        <taxon>Embryophyta</taxon>
        <taxon>Tracheophyta</taxon>
        <taxon>Spermatophyta</taxon>
        <taxon>Magnoliopsida</taxon>
        <taxon>eudicotyledons</taxon>
        <taxon>Gunneridae</taxon>
        <taxon>Pentapetalae</taxon>
        <taxon>rosids</taxon>
        <taxon>malvids</taxon>
        <taxon>Brassicales</taxon>
        <taxon>Brassicaceae</taxon>
        <taxon>Coluteocarpeae</taxon>
        <taxon>Microthlaspi</taxon>
    </lineage>
</organism>
<keyword evidence="1" id="KW-0472">Membrane</keyword>
<comment type="caution">
    <text evidence="2">The sequence shown here is derived from an EMBL/GenBank/DDBJ whole genome shotgun (WGS) entry which is preliminary data.</text>
</comment>
<gene>
    <name evidence="2" type="ORF">MERR_LOCUS35325</name>
</gene>